<feature type="compositionally biased region" description="Polar residues" evidence="1">
    <location>
        <begin position="520"/>
        <end position="542"/>
    </location>
</feature>
<feature type="region of interest" description="Disordered" evidence="1">
    <location>
        <begin position="135"/>
        <end position="155"/>
    </location>
</feature>
<feature type="region of interest" description="Disordered" evidence="1">
    <location>
        <begin position="19"/>
        <end position="50"/>
    </location>
</feature>
<feature type="compositionally biased region" description="Basic and acidic residues" evidence="1">
    <location>
        <begin position="146"/>
        <end position="155"/>
    </location>
</feature>
<feature type="compositionally biased region" description="Low complexity" evidence="1">
    <location>
        <begin position="544"/>
        <end position="559"/>
    </location>
</feature>
<sequence>MRKGRTPLQACKGLLRNRLRRMSSKRKSPPSKLSTDGLNNDHAAADPFRSDQSDIDDVLRADLADKILAGRISQEENEENHLLDQNDNKINYHKSSEGGDLINKLNSDDFHAAVQGFNNTRLEIDRAFDSLDVSQLPKNATSRPETSLDHDHDSCDSLTSDGVLVTEHSQKDSVTPSSRKHRLLLSVSSTRSETTSDSEYDSESCMNGNDPISGTFPCDFLQASLKASNPLNENNNGPRDSPDSSHSENNFHYPYPLQPEMAKSLSGGQGKRTMDDVLRRLTSKITSSATLSDRHTPGPASLIIAEMGERDFFNRSPTSGRVPATVPTSMHLNKEIPVEPPMSVMDNDCLRLALAGDNIKEKERCLTDMINQLQHLKEQLVTQQTSQEQKASSQQQKAIRRQQDQLLKQQEQARQQQKLQEQQAREFNSRLNGDYGGASGKGLPGTPRGLMFLPVFEGGLPQVSTPLTTTSGILPPHFPNHLNSSTSPSRQLSPVSHMQHWSGLPHLIPMPASPLPRYGSSPSSGNKTPVSNKPTDTDTPLNLSKPKTSGSSASPSPQSLDHTSTGSPILSSPHSVASLASTAAASGLLHGPPSYPMAPSFLTGPYGVLPPRLRGSGHLGGLVAHPATLSVDSSFIVNLERYF</sequence>
<feature type="compositionally biased region" description="Basic residues" evidence="1">
    <location>
        <begin position="19"/>
        <end position="29"/>
    </location>
</feature>
<protein>
    <submittedName>
        <fullName evidence="2">Uncharacterized protein</fullName>
    </submittedName>
</protein>
<evidence type="ECO:0000313" key="3">
    <source>
        <dbReference type="Proteomes" id="UP001497382"/>
    </source>
</evidence>
<dbReference type="Proteomes" id="UP001497382">
    <property type="component" value="Unassembled WGS sequence"/>
</dbReference>
<dbReference type="AlphaFoldDB" id="A0AAV2A649"/>
<comment type="caution">
    <text evidence="2">The sequence shown here is derived from an EMBL/GenBank/DDBJ whole genome shotgun (WGS) entry which is preliminary data.</text>
</comment>
<feature type="region of interest" description="Disordered" evidence="1">
    <location>
        <begin position="228"/>
        <end position="272"/>
    </location>
</feature>
<feature type="region of interest" description="Disordered" evidence="1">
    <location>
        <begin position="384"/>
        <end position="424"/>
    </location>
</feature>
<feature type="compositionally biased region" description="Polar residues" evidence="1">
    <location>
        <begin position="228"/>
        <end position="238"/>
    </location>
</feature>
<feature type="compositionally biased region" description="Low complexity" evidence="1">
    <location>
        <begin position="384"/>
        <end position="397"/>
    </location>
</feature>
<gene>
    <name evidence="2" type="ORF">LARSCL_LOCUS10177</name>
</gene>
<feature type="region of interest" description="Disordered" evidence="1">
    <location>
        <begin position="167"/>
        <end position="208"/>
    </location>
</feature>
<name>A0AAV2A649_9ARAC</name>
<evidence type="ECO:0000256" key="1">
    <source>
        <dbReference type="SAM" id="MobiDB-lite"/>
    </source>
</evidence>
<organism evidence="2 3">
    <name type="scientific">Larinioides sclopetarius</name>
    <dbReference type="NCBI Taxonomy" id="280406"/>
    <lineage>
        <taxon>Eukaryota</taxon>
        <taxon>Metazoa</taxon>
        <taxon>Ecdysozoa</taxon>
        <taxon>Arthropoda</taxon>
        <taxon>Chelicerata</taxon>
        <taxon>Arachnida</taxon>
        <taxon>Araneae</taxon>
        <taxon>Araneomorphae</taxon>
        <taxon>Entelegynae</taxon>
        <taxon>Araneoidea</taxon>
        <taxon>Araneidae</taxon>
        <taxon>Larinioides</taxon>
    </lineage>
</organism>
<feature type="compositionally biased region" description="Low complexity" evidence="1">
    <location>
        <begin position="404"/>
        <end position="422"/>
    </location>
</feature>
<accession>A0AAV2A649</accession>
<proteinExistence type="predicted"/>
<dbReference type="EMBL" id="CAXIEN010000119">
    <property type="protein sequence ID" value="CAL1279152.1"/>
    <property type="molecule type" value="Genomic_DNA"/>
</dbReference>
<keyword evidence="3" id="KW-1185">Reference proteome</keyword>
<feature type="compositionally biased region" description="Polar residues" evidence="1">
    <location>
        <begin position="560"/>
        <end position="573"/>
    </location>
</feature>
<feature type="compositionally biased region" description="Low complexity" evidence="1">
    <location>
        <begin position="184"/>
        <end position="195"/>
    </location>
</feature>
<feature type="region of interest" description="Disordered" evidence="1">
    <location>
        <begin position="470"/>
        <end position="573"/>
    </location>
</feature>
<reference evidence="2 3" key="1">
    <citation type="submission" date="2024-04" db="EMBL/GenBank/DDBJ databases">
        <authorList>
            <person name="Rising A."/>
            <person name="Reimegard J."/>
            <person name="Sonavane S."/>
            <person name="Akerstrom W."/>
            <person name="Nylinder S."/>
            <person name="Hedman E."/>
            <person name="Kallberg Y."/>
        </authorList>
    </citation>
    <scope>NUCLEOTIDE SEQUENCE [LARGE SCALE GENOMIC DNA]</scope>
</reference>
<feature type="compositionally biased region" description="Polar residues" evidence="1">
    <location>
        <begin position="135"/>
        <end position="145"/>
    </location>
</feature>
<feature type="compositionally biased region" description="Polar residues" evidence="1">
    <location>
        <begin position="481"/>
        <end position="496"/>
    </location>
</feature>
<evidence type="ECO:0000313" key="2">
    <source>
        <dbReference type="EMBL" id="CAL1279152.1"/>
    </source>
</evidence>